<reference evidence="2" key="1">
    <citation type="submission" date="2022-07" db="EMBL/GenBank/DDBJ databases">
        <title>Fungi with potential for degradation of polypropylene.</title>
        <authorList>
            <person name="Gostincar C."/>
        </authorList>
    </citation>
    <scope>NUCLEOTIDE SEQUENCE</scope>
    <source>
        <strain evidence="2">EXF-13287</strain>
    </source>
</reference>
<protein>
    <submittedName>
        <fullName evidence="2">Uncharacterized protein</fullName>
    </submittedName>
</protein>
<evidence type="ECO:0000256" key="1">
    <source>
        <dbReference type="SAM" id="MobiDB-lite"/>
    </source>
</evidence>
<dbReference type="Proteomes" id="UP001174691">
    <property type="component" value="Unassembled WGS sequence"/>
</dbReference>
<feature type="region of interest" description="Disordered" evidence="1">
    <location>
        <begin position="185"/>
        <end position="270"/>
    </location>
</feature>
<organism evidence="2 3">
    <name type="scientific">Coniochaeta hoffmannii</name>
    <dbReference type="NCBI Taxonomy" id="91930"/>
    <lineage>
        <taxon>Eukaryota</taxon>
        <taxon>Fungi</taxon>
        <taxon>Dikarya</taxon>
        <taxon>Ascomycota</taxon>
        <taxon>Pezizomycotina</taxon>
        <taxon>Sordariomycetes</taxon>
        <taxon>Sordariomycetidae</taxon>
        <taxon>Coniochaetales</taxon>
        <taxon>Coniochaetaceae</taxon>
        <taxon>Coniochaeta</taxon>
    </lineage>
</organism>
<sequence length="325" mass="36117">MSPSDTSTTPTTAHQGTASTISKLEDKLEGMNLHNTEDVDQTTNYARPVTKEIVKPVVHEQVEEHITREIHAHDVYHKILPVRDVEVLPARHWVPGPDGRLIQVDEKDVYSGAAWSVGQTNATSVSAGEQDQREVQPGHARQTQLHHSEAEEYQIPRKPVGQDNGNAGHIAFVDVPASRTQYEAAPNQVHQGRDDQSHEYSRHQDRVADPQATQSQINPSSHRKTSQPLPSPSRPTVLPNTQQRTKPPTANITERKGSSTTNRRKTTTRSRIGGTRNVASNTQTSIQGTTTMSMEEAMWINDTSTKIRLTLRIIATTIRLRTAAR</sequence>
<evidence type="ECO:0000313" key="3">
    <source>
        <dbReference type="Proteomes" id="UP001174691"/>
    </source>
</evidence>
<name>A0AA38R8Q8_9PEZI</name>
<dbReference type="AlphaFoldDB" id="A0AA38R8Q8"/>
<accession>A0AA38R8Q8</accession>
<dbReference type="EMBL" id="JANBVN010000327">
    <property type="protein sequence ID" value="KAJ9129546.1"/>
    <property type="molecule type" value="Genomic_DNA"/>
</dbReference>
<comment type="caution">
    <text evidence="2">The sequence shown here is derived from an EMBL/GenBank/DDBJ whole genome shotgun (WGS) entry which is preliminary data.</text>
</comment>
<feature type="compositionally biased region" description="Low complexity" evidence="1">
    <location>
        <begin position="1"/>
        <end position="12"/>
    </location>
</feature>
<feature type="compositionally biased region" description="Polar residues" evidence="1">
    <location>
        <begin position="238"/>
        <end position="252"/>
    </location>
</feature>
<keyword evidence="3" id="KW-1185">Reference proteome</keyword>
<feature type="compositionally biased region" description="Basic and acidic residues" evidence="1">
    <location>
        <begin position="191"/>
        <end position="208"/>
    </location>
</feature>
<gene>
    <name evidence="2" type="ORF">NKR19_g10321</name>
</gene>
<feature type="compositionally biased region" description="Polar residues" evidence="1">
    <location>
        <begin position="211"/>
        <end position="220"/>
    </location>
</feature>
<feature type="region of interest" description="Disordered" evidence="1">
    <location>
        <begin position="1"/>
        <end position="20"/>
    </location>
</feature>
<evidence type="ECO:0000313" key="2">
    <source>
        <dbReference type="EMBL" id="KAJ9129546.1"/>
    </source>
</evidence>
<feature type="region of interest" description="Disordered" evidence="1">
    <location>
        <begin position="121"/>
        <end position="149"/>
    </location>
</feature>
<proteinExistence type="predicted"/>